<gene>
    <name evidence="3" type="ORF">GHK24_10180</name>
</gene>
<dbReference type="OrthoDB" id="1465721at2"/>
<dbReference type="Proteomes" id="UP000480275">
    <property type="component" value="Unassembled WGS sequence"/>
</dbReference>
<dbReference type="NCBIfam" id="TIGR02595">
    <property type="entry name" value="PEP_CTERM"/>
    <property type="match status" value="1"/>
</dbReference>
<name>A0A6L5JZY9_RHOTE</name>
<feature type="chain" id="PRO_5026907828" evidence="1">
    <location>
        <begin position="23"/>
        <end position="271"/>
    </location>
</feature>
<comment type="caution">
    <text evidence="3">The sequence shown here is derived from an EMBL/GenBank/DDBJ whole genome shotgun (WGS) entry which is preliminary data.</text>
</comment>
<accession>A0A6L5JZY9</accession>
<evidence type="ECO:0000256" key="1">
    <source>
        <dbReference type="SAM" id="SignalP"/>
    </source>
</evidence>
<keyword evidence="1" id="KW-0732">Signal</keyword>
<dbReference type="PROSITE" id="PS51257">
    <property type="entry name" value="PROKAR_LIPOPROTEIN"/>
    <property type="match status" value="1"/>
</dbReference>
<feature type="signal peptide" evidence="1">
    <location>
        <begin position="1"/>
        <end position="22"/>
    </location>
</feature>
<protein>
    <submittedName>
        <fullName evidence="3">PEP-CTERM sorting domain-containing protein</fullName>
    </submittedName>
</protein>
<feature type="domain" description="Ice-binding protein C-terminal" evidence="2">
    <location>
        <begin position="242"/>
        <end position="266"/>
    </location>
</feature>
<dbReference type="EMBL" id="WIXJ01000007">
    <property type="protein sequence ID" value="MQY52140.1"/>
    <property type="molecule type" value="Genomic_DNA"/>
</dbReference>
<dbReference type="AlphaFoldDB" id="A0A6L5JZY9"/>
<proteinExistence type="predicted"/>
<organism evidence="3 4">
    <name type="scientific">Rhodocyclus tenuis</name>
    <name type="common">Rhodospirillum tenue</name>
    <dbReference type="NCBI Taxonomy" id="1066"/>
    <lineage>
        <taxon>Bacteria</taxon>
        <taxon>Pseudomonadati</taxon>
        <taxon>Pseudomonadota</taxon>
        <taxon>Betaproteobacteria</taxon>
        <taxon>Rhodocyclales</taxon>
        <taxon>Rhodocyclaceae</taxon>
        <taxon>Rhodocyclus</taxon>
    </lineage>
</organism>
<evidence type="ECO:0000313" key="4">
    <source>
        <dbReference type="Proteomes" id="UP000480275"/>
    </source>
</evidence>
<sequence>MRIARHLPLALLLSFGSACASAALNVDSSHYAYSTTFDSLSASGSSTWTNDRTLAGWSLFDKNLAAIGSYAAGDGSSNAGSFYSYGSIGLSDRALGGLGSGSAYFGAPASGEVAGWIAVAFNNASGGALSGFTLRFDGEQWRNGGNRSGQTMKLEYGFGSRFDRVDQWIAPGARFDWTSPVTGSTAASVDGNTRGRVADLGGTITTAWAADETLWIRWTERNDVGNDHGLAIDNVRLSVTSPVPEPDTYALLLAGLGLLGSITLRRQAPAN</sequence>
<evidence type="ECO:0000259" key="2">
    <source>
        <dbReference type="Pfam" id="PF07589"/>
    </source>
</evidence>
<dbReference type="InterPro" id="IPR013424">
    <property type="entry name" value="Ice-binding_C"/>
</dbReference>
<dbReference type="Pfam" id="PF07589">
    <property type="entry name" value="PEP-CTERM"/>
    <property type="match status" value="1"/>
</dbReference>
<reference evidence="3 4" key="1">
    <citation type="submission" date="2019-10" db="EMBL/GenBank/DDBJ databases">
        <title>Whole-genome sequence of the purple nonsulfur photosynthetic bacterium Rhodocyclus tenuis.</title>
        <authorList>
            <person name="Kyndt J.A."/>
            <person name="Meyer T.E."/>
        </authorList>
    </citation>
    <scope>NUCLEOTIDE SEQUENCE [LARGE SCALE GENOMIC DNA]</scope>
    <source>
        <strain evidence="3 4">DSM 110</strain>
    </source>
</reference>
<evidence type="ECO:0000313" key="3">
    <source>
        <dbReference type="EMBL" id="MQY52140.1"/>
    </source>
</evidence>